<keyword evidence="5 8" id="KW-0812">Transmembrane</keyword>
<dbReference type="InterPro" id="IPR050297">
    <property type="entry name" value="LipidA_mod_glycosyltrf_83"/>
</dbReference>
<dbReference type="EC" id="2.4.2.43" evidence="9"/>
<dbReference type="GO" id="GO:0010041">
    <property type="term" value="P:response to iron(III) ion"/>
    <property type="evidence" value="ECO:0007669"/>
    <property type="project" value="TreeGrafter"/>
</dbReference>
<evidence type="ECO:0000256" key="8">
    <source>
        <dbReference type="SAM" id="Phobius"/>
    </source>
</evidence>
<gene>
    <name evidence="9" type="primary">arnT_1</name>
    <name evidence="9" type="ORF">NCTC9702_01902</name>
</gene>
<evidence type="ECO:0000256" key="1">
    <source>
        <dbReference type="ARBA" id="ARBA00004651"/>
    </source>
</evidence>
<evidence type="ECO:0000256" key="3">
    <source>
        <dbReference type="ARBA" id="ARBA00022676"/>
    </source>
</evidence>
<evidence type="ECO:0000313" key="9">
    <source>
        <dbReference type="EMBL" id="VED34707.1"/>
    </source>
</evidence>
<evidence type="ECO:0000256" key="6">
    <source>
        <dbReference type="ARBA" id="ARBA00022989"/>
    </source>
</evidence>
<keyword evidence="6 8" id="KW-1133">Transmembrane helix</keyword>
<dbReference type="AlphaFoldDB" id="A0A447XUK1"/>
<feature type="transmembrane region" description="Helical" evidence="8">
    <location>
        <begin position="14"/>
        <end position="34"/>
    </location>
</feature>
<feature type="transmembrane region" description="Helical" evidence="8">
    <location>
        <begin position="41"/>
        <end position="59"/>
    </location>
</feature>
<evidence type="ECO:0000313" key="10">
    <source>
        <dbReference type="Proteomes" id="UP000277930"/>
    </source>
</evidence>
<reference evidence="9 10" key="1">
    <citation type="submission" date="2018-12" db="EMBL/GenBank/DDBJ databases">
        <authorList>
            <consortium name="Pathogen Informatics"/>
        </authorList>
    </citation>
    <scope>NUCLEOTIDE SEQUENCE [LARGE SCALE GENOMIC DNA]</scope>
    <source>
        <strain evidence="9 10">NCTC9702</strain>
    </source>
</reference>
<protein>
    <submittedName>
        <fullName evidence="9">Undecaprenyl phosphate-alpha-4-amino-4-deoxy-l-arabinose arabinosyl transferase</fullName>
        <ecNumber evidence="9">2.-.-.-</ecNumber>
        <ecNumber evidence="9">2.4.2.43</ecNumber>
    </submittedName>
</protein>
<dbReference type="GO" id="GO:0103015">
    <property type="term" value="F:4-amino-4-deoxy-L-arabinose transferase activity"/>
    <property type="evidence" value="ECO:0007669"/>
    <property type="project" value="UniProtKB-EC"/>
</dbReference>
<evidence type="ECO:0000256" key="2">
    <source>
        <dbReference type="ARBA" id="ARBA00022475"/>
    </source>
</evidence>
<evidence type="ECO:0000256" key="7">
    <source>
        <dbReference type="ARBA" id="ARBA00023136"/>
    </source>
</evidence>
<dbReference type="PANTHER" id="PTHR33908:SF3">
    <property type="entry name" value="UNDECAPRENYL PHOSPHATE-ALPHA-4-AMINO-4-DEOXY-L-ARABINOSE ARABINOSYL TRANSFERASE"/>
    <property type="match status" value="1"/>
</dbReference>
<organism evidence="9 10">
    <name type="scientific">Escherichia coli</name>
    <dbReference type="NCBI Taxonomy" id="562"/>
    <lineage>
        <taxon>Bacteria</taxon>
        <taxon>Pseudomonadati</taxon>
        <taxon>Pseudomonadota</taxon>
        <taxon>Gammaproteobacteria</taxon>
        <taxon>Enterobacterales</taxon>
        <taxon>Enterobacteriaceae</taxon>
        <taxon>Escherichia</taxon>
    </lineage>
</organism>
<dbReference type="GO" id="GO:0009103">
    <property type="term" value="P:lipopolysaccharide biosynthetic process"/>
    <property type="evidence" value="ECO:0007669"/>
    <property type="project" value="TreeGrafter"/>
</dbReference>
<accession>A0A447XUK1</accession>
<dbReference type="PANTHER" id="PTHR33908">
    <property type="entry name" value="MANNOSYLTRANSFERASE YKCB-RELATED"/>
    <property type="match status" value="1"/>
</dbReference>
<comment type="subcellular location">
    <subcellularLocation>
        <location evidence="1">Cell membrane</location>
        <topology evidence="1">Multi-pass membrane protein</topology>
    </subcellularLocation>
</comment>
<keyword evidence="4 9" id="KW-0808">Transferase</keyword>
<feature type="transmembrane region" description="Helical" evidence="8">
    <location>
        <begin position="65"/>
        <end position="84"/>
    </location>
</feature>
<keyword evidence="7 8" id="KW-0472">Membrane</keyword>
<keyword evidence="2" id="KW-1003">Cell membrane</keyword>
<dbReference type="EMBL" id="LR134246">
    <property type="protein sequence ID" value="VED34707.1"/>
    <property type="molecule type" value="Genomic_DNA"/>
</dbReference>
<sequence length="88" mass="9629">MPNIELRSGTTCRVIIAGSLPWLGLLPGALYAGWKNRKHSATVYLLSWTIMPLLFFSVAKGKLPTYILSCFAPLAMLMGALRFAGSKK</sequence>
<proteinExistence type="predicted"/>
<evidence type="ECO:0000256" key="5">
    <source>
        <dbReference type="ARBA" id="ARBA00022692"/>
    </source>
</evidence>
<evidence type="ECO:0000256" key="4">
    <source>
        <dbReference type="ARBA" id="ARBA00022679"/>
    </source>
</evidence>
<keyword evidence="3 9" id="KW-0328">Glycosyltransferase</keyword>
<dbReference type="Proteomes" id="UP000277930">
    <property type="component" value="Chromosome 1"/>
</dbReference>
<name>A0A447XUK1_ECOLX</name>
<dbReference type="GO" id="GO:0005886">
    <property type="term" value="C:plasma membrane"/>
    <property type="evidence" value="ECO:0007669"/>
    <property type="project" value="UniProtKB-SubCell"/>
</dbReference>
<dbReference type="EC" id="2.-.-.-" evidence="9"/>